<dbReference type="GeneID" id="101849387"/>
<gene>
    <name evidence="2" type="primary">LOC101849387</name>
</gene>
<accession>A0ABM0JXY7</accession>
<evidence type="ECO:0000313" key="2">
    <source>
        <dbReference type="RefSeq" id="XP_005104175.1"/>
    </source>
</evidence>
<proteinExistence type="predicted"/>
<sequence>MSIANPRGIIKPPRCSPDDLQTVETHPWLLSSLPMNASERLRMSNLVYYGHYPRIPEARTGQPYKNNWQFRDHACDRGVHPDFVDLRGGPSNVHNVATGYNPLPAPHPELFRGHATIDKLAYIRKKAEDHRIWQAWWEKFGERYHYQQAIRE</sequence>
<keyword evidence="1" id="KW-1185">Reference proteome</keyword>
<protein>
    <submittedName>
        <fullName evidence="2">Uncharacterized protein LOC101849387</fullName>
    </submittedName>
</protein>
<reference evidence="2" key="1">
    <citation type="submission" date="2025-08" db="UniProtKB">
        <authorList>
            <consortium name="RefSeq"/>
        </authorList>
    </citation>
    <scope>IDENTIFICATION</scope>
</reference>
<organism evidence="1 2">
    <name type="scientific">Aplysia californica</name>
    <name type="common">California sea hare</name>
    <dbReference type="NCBI Taxonomy" id="6500"/>
    <lineage>
        <taxon>Eukaryota</taxon>
        <taxon>Metazoa</taxon>
        <taxon>Spiralia</taxon>
        <taxon>Lophotrochozoa</taxon>
        <taxon>Mollusca</taxon>
        <taxon>Gastropoda</taxon>
        <taxon>Heterobranchia</taxon>
        <taxon>Euthyneura</taxon>
        <taxon>Tectipleura</taxon>
        <taxon>Aplysiida</taxon>
        <taxon>Aplysioidea</taxon>
        <taxon>Aplysiidae</taxon>
        <taxon>Aplysia</taxon>
    </lineage>
</organism>
<name>A0ABM0JXY7_APLCA</name>
<dbReference type="RefSeq" id="XP_005104175.1">
    <property type="nucleotide sequence ID" value="XM_005104118.3"/>
</dbReference>
<dbReference type="Proteomes" id="UP000694888">
    <property type="component" value="Unplaced"/>
</dbReference>
<evidence type="ECO:0000313" key="1">
    <source>
        <dbReference type="Proteomes" id="UP000694888"/>
    </source>
</evidence>